<dbReference type="GO" id="GO:0005525">
    <property type="term" value="F:GTP binding"/>
    <property type="evidence" value="ECO:0007669"/>
    <property type="project" value="UniProtKB-KW"/>
</dbReference>
<feature type="compositionally biased region" description="Polar residues" evidence="4">
    <location>
        <begin position="964"/>
        <end position="985"/>
    </location>
</feature>
<comment type="caution">
    <text evidence="7">The sequence shown here is derived from an EMBL/GenBank/DDBJ whole genome shotgun (WGS) entry which is preliminary data.</text>
</comment>
<sequence>MASNNPIMAAAHQIKETISDAVSRLNVGGNHQNTTTSTNNENSNTRHLSLDTSNMAKVLVIGETGSGKSTFINYLTNYFHGGTLQNVRVAIPSKFRSVITEQFSHCENNVRDTTQSKTDMCNQYIYVDTASPAQRQYLFLDTPGLSDTRGAEQDNINMTKIIDGVESLGGLSAVIIVVNGTTGRLTLNLRNVIARLRGNLPDVVMDNVIVVLTNAKRHEANFNISSLQLHGTVYPYYMQNSAFSQDPNTWDQAALDALQFDWDASMDELKRMIETIDTFKIKSVTAFKDMKDIRNAIKALMHEARLEVSQIQKMQDELAAFEHALKQYKTDEVTYKDYTRERVVETKELVDTKYHSKNKNDFSIRKIAVCRKCDHVCHDKCGLHETTTHGNRIFQRCWAMSAEGQCYICPSHCLYTEHYHARKTMKVKQQKLQDVLHDIKAKYDMATKSTSDFQSRITTTQDAKKMLERALNQKLEEIKHKCAELRRICSGFNLAQELHALIDQLKAEATMLRNIEAKQQAEDFIRSLSEFCRQLEADQLAKQVLPPMRLVDTYASKPFRSSIITPSGSNTPVPSTPISSSSSENTPNLNTSVLDLITKLNKPKKSLPTVSADDEEDDEENSGSDEDNENSREMPPASLRSNRSSHQNNNHDNNHDDENSSIHDRRKRRQSAGNNNNNNTNSLQQQYASLTTTDLVQRYTDCKDTRKSSAILTEINRRSQGKSTGPLVSPTDIGTFARYTQLYGSQDAPTLSHLYLQLQQRISNMTEPDILNIARVPSDLLLEIAALYTLIAQKNQQQQQQQGQNFEGNFANESAFERPPDHIASAMMMKMSTPVSQTPMNYYPSSPSNHHPGGATNTLFKPIQTTNMNNMNGQPTPLQTSTFSSPMPPPPPPPQLSTQPQQAPLSFTSFAGFPTDSVNGNSNSTYLQSPPLPPPPPPPPSSFQSSSSSSTTTIPMTTTILSDRSATGSPFTFISPPSSNTTESTYAMVTPSTTNKDDYTMINIAPLNNSITDDDTMNSNALINASITRLLTLYSDAKSSNKNAQLFSIYHELESRCTGANCTQLTKDYPAVYETKLNEHAHKTLLELKQIYSNIQQQIRIRTNNDATHINDVPKELILESAALLATIKQKDI</sequence>
<keyword evidence="2" id="KW-0342">GTP-binding</keyword>
<proteinExistence type="predicted"/>
<dbReference type="EMBL" id="CAJOBB010001928">
    <property type="protein sequence ID" value="CAF3920092.1"/>
    <property type="molecule type" value="Genomic_DNA"/>
</dbReference>
<dbReference type="Gene3D" id="3.40.50.300">
    <property type="entry name" value="P-loop containing nucleotide triphosphate hydrolases"/>
    <property type="match status" value="1"/>
</dbReference>
<feature type="compositionally biased region" description="Low complexity" evidence="4">
    <location>
        <begin position="569"/>
        <end position="589"/>
    </location>
</feature>
<feature type="compositionally biased region" description="Polar residues" evidence="4">
    <location>
        <begin position="866"/>
        <end position="878"/>
    </location>
</feature>
<feature type="coiled-coil region" evidence="3">
    <location>
        <begin position="457"/>
        <end position="522"/>
    </location>
</feature>
<evidence type="ECO:0000256" key="1">
    <source>
        <dbReference type="ARBA" id="ARBA00022741"/>
    </source>
</evidence>
<dbReference type="EMBL" id="CAJOAZ010000109">
    <property type="protein sequence ID" value="CAF3534870.1"/>
    <property type="molecule type" value="Genomic_DNA"/>
</dbReference>
<dbReference type="AlphaFoldDB" id="A0A818ZWF4"/>
<dbReference type="PROSITE" id="PS00675">
    <property type="entry name" value="SIGMA54_INTERACT_1"/>
    <property type="match status" value="1"/>
</dbReference>
<feature type="region of interest" description="Disordered" evidence="4">
    <location>
        <begin position="604"/>
        <end position="682"/>
    </location>
</feature>
<evidence type="ECO:0000256" key="2">
    <source>
        <dbReference type="ARBA" id="ARBA00023134"/>
    </source>
</evidence>
<feature type="region of interest" description="Disordered" evidence="4">
    <location>
        <begin position="866"/>
        <end position="985"/>
    </location>
</feature>
<dbReference type="PANTHER" id="PTHR32046">
    <property type="entry name" value="G DOMAIN-CONTAINING PROTEIN"/>
    <property type="match status" value="1"/>
</dbReference>
<feature type="compositionally biased region" description="Low complexity" evidence="4">
    <location>
        <begin position="896"/>
        <end position="906"/>
    </location>
</feature>
<dbReference type="InterPro" id="IPR025662">
    <property type="entry name" value="Sigma_54_int_dom_ATP-bd_1"/>
</dbReference>
<gene>
    <name evidence="8" type="ORF">KXQ929_LOCUS23855</name>
    <name evidence="7" type="ORF">OKA104_LOCUS16950</name>
    <name evidence="6" type="ORF">OXD698_LOCUS3133</name>
</gene>
<feature type="domain" description="SRP54-type proteins GTP-binding" evidence="5">
    <location>
        <begin position="57"/>
        <end position="188"/>
    </location>
</feature>
<dbReference type="CDD" id="cd00882">
    <property type="entry name" value="Ras_like_GTPase"/>
    <property type="match status" value="1"/>
</dbReference>
<dbReference type="PANTHER" id="PTHR32046:SF12">
    <property type="entry name" value="AIG1-TYPE G DOMAIN-CONTAINING PROTEIN"/>
    <property type="match status" value="1"/>
</dbReference>
<accession>A0A818ZWF4</accession>
<feature type="compositionally biased region" description="Low complexity" evidence="4">
    <location>
        <begin position="33"/>
        <end position="45"/>
    </location>
</feature>
<feature type="compositionally biased region" description="Low complexity" evidence="4">
    <location>
        <begin position="942"/>
        <end position="962"/>
    </location>
</feature>
<keyword evidence="1" id="KW-0547">Nucleotide-binding</keyword>
<feature type="region of interest" description="Disordered" evidence="4">
    <location>
        <begin position="560"/>
        <end position="589"/>
    </location>
</feature>
<feature type="compositionally biased region" description="Pro residues" evidence="4">
    <location>
        <begin position="930"/>
        <end position="941"/>
    </location>
</feature>
<evidence type="ECO:0000313" key="8">
    <source>
        <dbReference type="EMBL" id="CAF3920092.1"/>
    </source>
</evidence>
<feature type="compositionally biased region" description="Pro residues" evidence="4">
    <location>
        <begin position="886"/>
        <end position="895"/>
    </location>
</feature>
<organism evidence="7 9">
    <name type="scientific">Adineta steineri</name>
    <dbReference type="NCBI Taxonomy" id="433720"/>
    <lineage>
        <taxon>Eukaryota</taxon>
        <taxon>Metazoa</taxon>
        <taxon>Spiralia</taxon>
        <taxon>Gnathifera</taxon>
        <taxon>Rotifera</taxon>
        <taxon>Eurotatoria</taxon>
        <taxon>Bdelloidea</taxon>
        <taxon>Adinetida</taxon>
        <taxon>Adinetidae</taxon>
        <taxon>Adineta</taxon>
    </lineage>
</organism>
<feature type="region of interest" description="Disordered" evidence="4">
    <location>
        <begin position="26"/>
        <end position="47"/>
    </location>
</feature>
<feature type="compositionally biased region" description="Basic and acidic residues" evidence="4">
    <location>
        <begin position="652"/>
        <end position="663"/>
    </location>
</feature>
<evidence type="ECO:0000313" key="7">
    <source>
        <dbReference type="EMBL" id="CAF3773422.1"/>
    </source>
</evidence>
<dbReference type="GO" id="GO:0006614">
    <property type="term" value="P:SRP-dependent cotranslational protein targeting to membrane"/>
    <property type="evidence" value="ECO:0007669"/>
    <property type="project" value="InterPro"/>
</dbReference>
<feature type="compositionally biased region" description="Low complexity" evidence="4">
    <location>
        <begin position="641"/>
        <end position="651"/>
    </location>
</feature>
<name>A0A818ZWF4_9BILA</name>
<feature type="compositionally biased region" description="Acidic residues" evidence="4">
    <location>
        <begin position="612"/>
        <end position="628"/>
    </location>
</feature>
<dbReference type="EMBL" id="CAJOAY010000990">
    <property type="protein sequence ID" value="CAF3773422.1"/>
    <property type="molecule type" value="Genomic_DNA"/>
</dbReference>
<protein>
    <recommendedName>
        <fullName evidence="5">SRP54-type proteins GTP-binding domain-containing protein</fullName>
    </recommendedName>
</protein>
<dbReference type="Proteomes" id="UP000663868">
    <property type="component" value="Unassembled WGS sequence"/>
</dbReference>
<reference evidence="7" key="1">
    <citation type="submission" date="2021-02" db="EMBL/GenBank/DDBJ databases">
        <authorList>
            <person name="Nowell W R."/>
        </authorList>
    </citation>
    <scope>NUCLEOTIDE SEQUENCE</scope>
</reference>
<evidence type="ECO:0000256" key="3">
    <source>
        <dbReference type="SAM" id="Coils"/>
    </source>
</evidence>
<evidence type="ECO:0000313" key="6">
    <source>
        <dbReference type="EMBL" id="CAF3534870.1"/>
    </source>
</evidence>
<dbReference type="InterPro" id="IPR027417">
    <property type="entry name" value="P-loop_NTPase"/>
</dbReference>
<evidence type="ECO:0000259" key="5">
    <source>
        <dbReference type="Pfam" id="PF00448"/>
    </source>
</evidence>
<evidence type="ECO:0000313" key="9">
    <source>
        <dbReference type="Proteomes" id="UP000663881"/>
    </source>
</evidence>
<dbReference type="SUPFAM" id="SSF52540">
    <property type="entry name" value="P-loop containing nucleoside triphosphate hydrolases"/>
    <property type="match status" value="1"/>
</dbReference>
<dbReference type="Proteomes" id="UP000663844">
    <property type="component" value="Unassembled WGS sequence"/>
</dbReference>
<dbReference type="InterPro" id="IPR000897">
    <property type="entry name" value="SRP54_GTPase_dom"/>
</dbReference>
<evidence type="ECO:0000256" key="4">
    <source>
        <dbReference type="SAM" id="MobiDB-lite"/>
    </source>
</evidence>
<dbReference type="Proteomes" id="UP000663881">
    <property type="component" value="Unassembled WGS sequence"/>
</dbReference>
<dbReference type="Pfam" id="PF00448">
    <property type="entry name" value="SRP54"/>
    <property type="match status" value="1"/>
</dbReference>
<keyword evidence="3" id="KW-0175">Coiled coil</keyword>